<evidence type="ECO:0000256" key="1">
    <source>
        <dbReference type="ARBA" id="ARBA00004236"/>
    </source>
</evidence>
<dbReference type="SUPFAM" id="SSF53448">
    <property type="entry name" value="Nucleotide-diphospho-sugar transferases"/>
    <property type="match status" value="1"/>
</dbReference>
<comment type="caution">
    <text evidence="7">The sequence shown here is derived from an EMBL/GenBank/DDBJ whole genome shotgun (WGS) entry which is preliminary data.</text>
</comment>
<dbReference type="Gene3D" id="3.90.550.10">
    <property type="entry name" value="Spore Coat Polysaccharide Biosynthesis Protein SpsA, Chain A"/>
    <property type="match status" value="1"/>
</dbReference>
<protein>
    <submittedName>
        <fullName evidence="7">Glycosyltransferase involved in cell wall biosynthesis</fullName>
    </submittedName>
</protein>
<keyword evidence="3" id="KW-0328">Glycosyltransferase</keyword>
<keyword evidence="8" id="KW-1185">Reference proteome</keyword>
<gene>
    <name evidence="7" type="ORF">QE417_002064</name>
</gene>
<dbReference type="PANTHER" id="PTHR43646">
    <property type="entry name" value="GLYCOSYLTRANSFERASE"/>
    <property type="match status" value="1"/>
</dbReference>
<keyword evidence="4" id="KW-0808">Transferase</keyword>
<evidence type="ECO:0000256" key="4">
    <source>
        <dbReference type="ARBA" id="ARBA00022679"/>
    </source>
</evidence>
<keyword evidence="5" id="KW-0472">Membrane</keyword>
<name>A0ABU3GT86_9SPHI</name>
<organism evidence="7 8">
    <name type="scientific">Mucilaginibacter terrae</name>
    <dbReference type="NCBI Taxonomy" id="1955052"/>
    <lineage>
        <taxon>Bacteria</taxon>
        <taxon>Pseudomonadati</taxon>
        <taxon>Bacteroidota</taxon>
        <taxon>Sphingobacteriia</taxon>
        <taxon>Sphingobacteriales</taxon>
        <taxon>Sphingobacteriaceae</taxon>
        <taxon>Mucilaginibacter</taxon>
    </lineage>
</organism>
<comment type="subcellular location">
    <subcellularLocation>
        <location evidence="1">Cell membrane</location>
    </subcellularLocation>
</comment>
<evidence type="ECO:0000313" key="8">
    <source>
        <dbReference type="Proteomes" id="UP001258315"/>
    </source>
</evidence>
<dbReference type="EMBL" id="JAVLVU010000001">
    <property type="protein sequence ID" value="MDT3402992.1"/>
    <property type="molecule type" value="Genomic_DNA"/>
</dbReference>
<evidence type="ECO:0000256" key="5">
    <source>
        <dbReference type="ARBA" id="ARBA00023136"/>
    </source>
</evidence>
<dbReference type="Proteomes" id="UP001258315">
    <property type="component" value="Unassembled WGS sequence"/>
</dbReference>
<dbReference type="CDD" id="cd00761">
    <property type="entry name" value="Glyco_tranf_GTA_type"/>
    <property type="match status" value="1"/>
</dbReference>
<dbReference type="RefSeq" id="WP_311949700.1">
    <property type="nucleotide sequence ID" value="NZ_JAVLVU010000001.1"/>
</dbReference>
<dbReference type="InterPro" id="IPR001173">
    <property type="entry name" value="Glyco_trans_2-like"/>
</dbReference>
<evidence type="ECO:0000259" key="6">
    <source>
        <dbReference type="Pfam" id="PF00535"/>
    </source>
</evidence>
<dbReference type="Pfam" id="PF00535">
    <property type="entry name" value="Glycos_transf_2"/>
    <property type="match status" value="1"/>
</dbReference>
<accession>A0ABU3GT86</accession>
<feature type="domain" description="Glycosyltransferase 2-like" evidence="6">
    <location>
        <begin position="41"/>
        <end position="197"/>
    </location>
</feature>
<proteinExistence type="predicted"/>
<keyword evidence="2" id="KW-1003">Cell membrane</keyword>
<evidence type="ECO:0000256" key="2">
    <source>
        <dbReference type="ARBA" id="ARBA00022475"/>
    </source>
</evidence>
<dbReference type="PANTHER" id="PTHR43646:SF2">
    <property type="entry name" value="GLYCOSYLTRANSFERASE 2-LIKE DOMAIN-CONTAINING PROTEIN"/>
    <property type="match status" value="1"/>
</dbReference>
<evidence type="ECO:0000313" key="7">
    <source>
        <dbReference type="EMBL" id="MDT3402992.1"/>
    </source>
</evidence>
<dbReference type="InterPro" id="IPR029044">
    <property type="entry name" value="Nucleotide-diphossugar_trans"/>
</dbReference>
<sequence>MRPVSIPAYVSNFFYNKQDPAKVSEAYQRLRKGTAVPDVTVSIPAYNEESTIVQTLASLCNNETKWAVEINVINNNSKDKTEELVKACGVNCILETTQGITPARNRGLAEAKGKYILNADADTIYPEDWIEEMIKPLADESKKVAITYGLFSFIPVGKTGRFTYFFYEYFSDLTRVYNQYFKNEAVNVYGFDSAFRREEGLQVDSFNHPAGTNEDGYLALKLKNKGFGSIHRVTSPQSIVWTTDRRIQIDGGLWKATVKRFKRVFFS</sequence>
<reference evidence="8" key="1">
    <citation type="submission" date="2023-07" db="EMBL/GenBank/DDBJ databases">
        <title>Functional and genomic diversity of the sorghum phyllosphere microbiome.</title>
        <authorList>
            <person name="Shade A."/>
        </authorList>
    </citation>
    <scope>NUCLEOTIDE SEQUENCE [LARGE SCALE GENOMIC DNA]</scope>
    <source>
        <strain evidence="8">SORGH_AS_0422</strain>
    </source>
</reference>
<evidence type="ECO:0000256" key="3">
    <source>
        <dbReference type="ARBA" id="ARBA00022676"/>
    </source>
</evidence>